<dbReference type="Gene3D" id="1.10.400.10">
    <property type="entry name" value="GI Alpha 1, domain 2-like"/>
    <property type="match status" value="1"/>
</dbReference>
<keyword evidence="5" id="KW-1185">Reference proteome</keyword>
<accession>A0ABM0S2Q1</accession>
<keyword evidence="1" id="KW-0547">Nucleotide-binding</keyword>
<dbReference type="InterPro" id="IPR027417">
    <property type="entry name" value="P-loop_NTPase"/>
</dbReference>
<proteinExistence type="predicted"/>
<dbReference type="Pfam" id="PF00503">
    <property type="entry name" value="G-alpha"/>
    <property type="match status" value="1"/>
</dbReference>
<dbReference type="Gene3D" id="3.40.50.300">
    <property type="entry name" value="P-loop containing nucleotide triphosphate hydrolases"/>
    <property type="match status" value="1"/>
</dbReference>
<dbReference type="InterPro" id="IPR001019">
    <property type="entry name" value="Gprotein_alpha_su"/>
</dbReference>
<evidence type="ECO:0000313" key="6">
    <source>
        <dbReference type="RefSeq" id="XP_008587142.1"/>
    </source>
</evidence>
<evidence type="ECO:0000256" key="2">
    <source>
        <dbReference type="ARBA" id="ARBA00022842"/>
    </source>
</evidence>
<evidence type="ECO:0000256" key="3">
    <source>
        <dbReference type="ARBA" id="ARBA00023134"/>
    </source>
</evidence>
<sequence>MARSLTWRWCPWCLTEDEKAAARIDQEINKILLEQKKQDRAELKLLLLGPGESGKSTFIKQMRIIHGAGYSEEDRKGFRPLVYQNIFVSMRAMIEAMDRLQIPFSRPESK</sequence>
<keyword evidence="2" id="KW-0460">Magnesium</keyword>
<evidence type="ECO:0000256" key="1">
    <source>
        <dbReference type="ARBA" id="ARBA00022741"/>
    </source>
</evidence>
<dbReference type="PANTHER" id="PTHR10218">
    <property type="entry name" value="GTP-BINDING PROTEIN ALPHA SUBUNIT"/>
    <property type="match status" value="1"/>
</dbReference>
<dbReference type="GeneID" id="103604361"/>
<feature type="non-terminal residue" evidence="6">
    <location>
        <position position="110"/>
    </location>
</feature>
<keyword evidence="4" id="KW-0807">Transducer</keyword>
<protein>
    <submittedName>
        <fullName evidence="6">Guanine nucleotide-binding protein subunit alpha-15-like</fullName>
    </submittedName>
</protein>
<evidence type="ECO:0000256" key="4">
    <source>
        <dbReference type="ARBA" id="ARBA00023224"/>
    </source>
</evidence>
<name>A0ABM0S2Q1_GALVR</name>
<dbReference type="SUPFAM" id="SSF47895">
    <property type="entry name" value="Transducin (alpha subunit), insertion domain"/>
    <property type="match status" value="1"/>
</dbReference>
<gene>
    <name evidence="6" type="primary">LOC103604361</name>
</gene>
<reference evidence="6" key="1">
    <citation type="submission" date="2025-08" db="UniProtKB">
        <authorList>
            <consortium name="RefSeq"/>
        </authorList>
    </citation>
    <scope>IDENTIFICATION</scope>
</reference>
<dbReference type="PROSITE" id="PS51882">
    <property type="entry name" value="G_ALPHA"/>
    <property type="match status" value="1"/>
</dbReference>
<evidence type="ECO:0000313" key="5">
    <source>
        <dbReference type="Proteomes" id="UP000694923"/>
    </source>
</evidence>
<dbReference type="SUPFAM" id="SSF52540">
    <property type="entry name" value="P-loop containing nucleoside triphosphate hydrolases"/>
    <property type="match status" value="1"/>
</dbReference>
<dbReference type="PANTHER" id="PTHR10218:SF217">
    <property type="entry name" value="GUANINE NUCLEOTIDE-BINDING PROTEIN SUBUNIT ALPHA-15"/>
    <property type="match status" value="1"/>
</dbReference>
<dbReference type="RefSeq" id="XP_008587142.1">
    <property type="nucleotide sequence ID" value="XM_008588920.1"/>
</dbReference>
<organism evidence="5 6">
    <name type="scientific">Galeopterus variegatus</name>
    <name type="common">Malayan flying lemur</name>
    <name type="synonym">Cynocephalus variegatus</name>
    <dbReference type="NCBI Taxonomy" id="482537"/>
    <lineage>
        <taxon>Eukaryota</taxon>
        <taxon>Metazoa</taxon>
        <taxon>Chordata</taxon>
        <taxon>Craniata</taxon>
        <taxon>Vertebrata</taxon>
        <taxon>Euteleostomi</taxon>
        <taxon>Mammalia</taxon>
        <taxon>Eutheria</taxon>
        <taxon>Euarchontoglires</taxon>
        <taxon>Dermoptera</taxon>
        <taxon>Cynocephalidae</taxon>
        <taxon>Galeopterus</taxon>
    </lineage>
</organism>
<dbReference type="Proteomes" id="UP000694923">
    <property type="component" value="Unplaced"/>
</dbReference>
<dbReference type="InterPro" id="IPR011025">
    <property type="entry name" value="GproteinA_insert"/>
</dbReference>
<keyword evidence="3" id="KW-0342">GTP-binding</keyword>